<dbReference type="AlphaFoldDB" id="A0A975U281"/>
<dbReference type="InterPro" id="IPR028081">
    <property type="entry name" value="Leu-bd"/>
</dbReference>
<evidence type="ECO:0000313" key="5">
    <source>
        <dbReference type="Proteomes" id="UP000694001"/>
    </source>
</evidence>
<evidence type="ECO:0000259" key="3">
    <source>
        <dbReference type="Pfam" id="PF13458"/>
    </source>
</evidence>
<dbReference type="InterPro" id="IPR051010">
    <property type="entry name" value="BCAA_transport"/>
</dbReference>
<keyword evidence="1" id="KW-0732">Signal</keyword>
<feature type="domain" description="Leucine-binding protein" evidence="3">
    <location>
        <begin position="36"/>
        <end position="379"/>
    </location>
</feature>
<evidence type="ECO:0000313" key="4">
    <source>
        <dbReference type="EMBL" id="QXM23781.1"/>
    </source>
</evidence>
<dbReference type="EMBL" id="CP076448">
    <property type="protein sequence ID" value="QXM23781.1"/>
    <property type="molecule type" value="Genomic_DNA"/>
</dbReference>
<evidence type="ECO:0000256" key="2">
    <source>
        <dbReference type="ARBA" id="ARBA00022970"/>
    </source>
</evidence>
<dbReference type="RefSeq" id="WP_218284689.1">
    <property type="nucleotide sequence ID" value="NZ_CP076448.1"/>
</dbReference>
<proteinExistence type="predicted"/>
<dbReference type="InterPro" id="IPR006311">
    <property type="entry name" value="TAT_signal"/>
</dbReference>
<dbReference type="Pfam" id="PF13458">
    <property type="entry name" value="Peripla_BP_6"/>
    <property type="match status" value="1"/>
</dbReference>
<reference evidence="4" key="1">
    <citation type="submission" date="2021-06" db="EMBL/GenBank/DDBJ databases">
        <title>Elioraea tepida, sp. nov., a moderately thermophilic aerobic anoxygenic phototrophic bacterium isolated from an alkaline siliceous hot spring mat community in Yellowstone National Park, WY, USA.</title>
        <authorList>
            <person name="Saini M.K."/>
            <person name="Yoshida S."/>
            <person name="Sebastian A."/>
            <person name="Hirose S."/>
            <person name="Hara E."/>
            <person name="Tamaki H."/>
            <person name="Soulier N.T."/>
            <person name="Albert I."/>
            <person name="Hanada S."/>
            <person name="Bryant D.A."/>
            <person name="Tank M."/>
        </authorList>
    </citation>
    <scope>NUCLEOTIDE SEQUENCE</scope>
    <source>
        <strain evidence="4">MS-P2</strain>
    </source>
</reference>
<protein>
    <submittedName>
        <fullName evidence="4">ABC transporter substrate-binding protein</fullName>
    </submittedName>
</protein>
<keyword evidence="2" id="KW-0813">Transport</keyword>
<sequence>MSTRSPGLGRRSILAAGAAAATLPLAAPRLRAQPAPIRIGVLHPVTGALSYSGQQGRLGAEMAIADVNAAGGIKSMGGARLEAVLGDARSSPEGGVAEVERMASANVAAIVGGFASGIVLAATQAAARYDIPYLVDVGVADNIVTRGLKNTFRFGPGFGVISRVAMENLVAMNDAAGKPARTVMIIHEDSLFGSGLAGLLNRELPARGFEVLETIPHPTPTRDFANVALRIRGRNPDLVIPANYYNEYVLLARTMQQQRIRPKAIFSVLGGAASNYRFVREFPDAARYIMDCNHWVDGRNPKAQALRRRVDAQNQFFTYELFLNYTNIMLLADALERAASADKARLTEALASSTFADHFMPYGPTKFENGQNTGAVPVVTQVLDNDIKVIFPAAFAEARPVFPVPA</sequence>
<dbReference type="KEGG" id="elio:KO353_10755"/>
<organism evidence="4 5">
    <name type="scientific">Elioraea tepida</name>
    <dbReference type="NCBI Taxonomy" id="2843330"/>
    <lineage>
        <taxon>Bacteria</taxon>
        <taxon>Pseudomonadati</taxon>
        <taxon>Pseudomonadota</taxon>
        <taxon>Alphaproteobacteria</taxon>
        <taxon>Acetobacterales</taxon>
        <taxon>Elioraeaceae</taxon>
        <taxon>Elioraea</taxon>
    </lineage>
</organism>
<keyword evidence="2" id="KW-0029">Amino-acid transport</keyword>
<dbReference type="Proteomes" id="UP000694001">
    <property type="component" value="Chromosome"/>
</dbReference>
<dbReference type="CDD" id="cd06340">
    <property type="entry name" value="PBP1_ABC_ligand_binding-like"/>
    <property type="match status" value="1"/>
</dbReference>
<evidence type="ECO:0000256" key="1">
    <source>
        <dbReference type="ARBA" id="ARBA00022729"/>
    </source>
</evidence>
<dbReference type="PROSITE" id="PS51318">
    <property type="entry name" value="TAT"/>
    <property type="match status" value="1"/>
</dbReference>
<accession>A0A975U281</accession>
<name>A0A975U281_9PROT</name>
<keyword evidence="5" id="KW-1185">Reference proteome</keyword>
<gene>
    <name evidence="4" type="ORF">KO353_10755</name>
</gene>
<dbReference type="PANTHER" id="PTHR30483:SF37">
    <property type="entry name" value="ABC TRANSPORTER SUBSTRATE-BINDING PROTEIN"/>
    <property type="match status" value="1"/>
</dbReference>
<dbReference type="PANTHER" id="PTHR30483">
    <property type="entry name" value="LEUCINE-SPECIFIC-BINDING PROTEIN"/>
    <property type="match status" value="1"/>
</dbReference>
<dbReference type="GO" id="GO:0006865">
    <property type="term" value="P:amino acid transport"/>
    <property type="evidence" value="ECO:0007669"/>
    <property type="project" value="UniProtKB-KW"/>
</dbReference>